<keyword evidence="2" id="KW-1185">Reference proteome</keyword>
<evidence type="ECO:0000313" key="1">
    <source>
        <dbReference type="EMBL" id="PHP26689.1"/>
    </source>
</evidence>
<proteinExistence type="predicted"/>
<dbReference type="EMBL" id="NQWH01000030">
    <property type="protein sequence ID" value="PHP26689.1"/>
    <property type="molecule type" value="Genomic_DNA"/>
</dbReference>
<reference evidence="1 2" key="1">
    <citation type="submission" date="2017-08" db="EMBL/GenBank/DDBJ databases">
        <title>Draft Genome Sequence of Loktanella cinnabarina Strain XM1, Isolated from Coastal Surface Water.</title>
        <authorList>
            <person name="Ma R."/>
            <person name="Wang J."/>
            <person name="Wang Q."/>
            <person name="Ma Z."/>
            <person name="Li J."/>
            <person name="Chen L."/>
        </authorList>
    </citation>
    <scope>NUCLEOTIDE SEQUENCE [LARGE SCALE GENOMIC DNA]</scope>
    <source>
        <strain evidence="1 2">XM1</strain>
    </source>
</reference>
<evidence type="ECO:0008006" key="3">
    <source>
        <dbReference type="Google" id="ProtNLM"/>
    </source>
</evidence>
<dbReference type="OrthoDB" id="5459053at2"/>
<accession>A0A2G1MD80</accession>
<protein>
    <recommendedName>
        <fullName evidence="3">Metal-dependent hydrolase</fullName>
    </recommendedName>
</protein>
<gene>
    <name evidence="1" type="ORF">CJ301_15055</name>
</gene>
<dbReference type="PANTHER" id="PTHR35531">
    <property type="entry name" value="INNER MEMBRANE PROTEIN YBCI-RELATED"/>
    <property type="match status" value="1"/>
</dbReference>
<comment type="caution">
    <text evidence="1">The sequence shown here is derived from an EMBL/GenBank/DDBJ whole genome shotgun (WGS) entry which is preliminary data.</text>
</comment>
<dbReference type="Pfam" id="PF04307">
    <property type="entry name" value="YdjM"/>
    <property type="match status" value="1"/>
</dbReference>
<dbReference type="PANTHER" id="PTHR35531:SF1">
    <property type="entry name" value="INNER MEMBRANE PROTEIN YBCI-RELATED"/>
    <property type="match status" value="1"/>
</dbReference>
<evidence type="ECO:0000313" key="2">
    <source>
        <dbReference type="Proteomes" id="UP000221860"/>
    </source>
</evidence>
<sequence>MMGRTHLAFGAVAGVHLAGTTPALGLPIMAAALLGSILPDLDTPYSKLGRRFWPVSKLVFAVFGHRGGTHSLLFAALAMAPVWMVSPPVAVALGAGIATHLAADAISFGQGPRFKIRGAGVPLFWPLRDGKAGVRLVKVNGPLENLVILPWTMLYAAQSGWNLI</sequence>
<dbReference type="Proteomes" id="UP000221860">
    <property type="component" value="Unassembled WGS sequence"/>
</dbReference>
<name>A0A2G1MD80_9RHOB</name>
<organism evidence="1 2">
    <name type="scientific">Limimaricola cinnabarinus</name>
    <dbReference type="NCBI Taxonomy" id="1125964"/>
    <lineage>
        <taxon>Bacteria</taxon>
        <taxon>Pseudomonadati</taxon>
        <taxon>Pseudomonadota</taxon>
        <taxon>Alphaproteobacteria</taxon>
        <taxon>Rhodobacterales</taxon>
        <taxon>Paracoccaceae</taxon>
        <taxon>Limimaricola</taxon>
    </lineage>
</organism>
<dbReference type="AlphaFoldDB" id="A0A2G1MD80"/>
<dbReference type="InterPro" id="IPR007404">
    <property type="entry name" value="YdjM-like"/>
</dbReference>